<name>A0A5U2WL49_SALER</name>
<evidence type="ECO:0000313" key="1">
    <source>
        <dbReference type="EMBL" id="EBP2342092.1"/>
    </source>
</evidence>
<protein>
    <submittedName>
        <fullName evidence="1">Uncharacterized protein</fullName>
    </submittedName>
</protein>
<organism evidence="1">
    <name type="scientific">Salmonella enterica</name>
    <name type="common">Salmonella choleraesuis</name>
    <dbReference type="NCBI Taxonomy" id="28901"/>
    <lineage>
        <taxon>Bacteria</taxon>
        <taxon>Pseudomonadati</taxon>
        <taxon>Pseudomonadota</taxon>
        <taxon>Gammaproteobacteria</taxon>
        <taxon>Enterobacterales</taxon>
        <taxon>Enterobacteriaceae</taxon>
        <taxon>Salmonella</taxon>
    </lineage>
</organism>
<sequence length="143" mass="16440">MKDFFVSQQEIAEHFGVNRTTIRAWTKAGLPYLEADRGKPAGYHIGHVLWWFTGREHFKAMEHSGNVTALETIMFSRQASNERVGEDADMESKFDKGLEVYGFSPEEISAARHAMAGFRRGWDNALCVRRKSLKEFREHSTED</sequence>
<accession>A0A5U2WL49</accession>
<dbReference type="InterPro" id="IPR036388">
    <property type="entry name" value="WH-like_DNA-bd_sf"/>
</dbReference>
<gene>
    <name evidence="1" type="ORF">QQ56_18760</name>
</gene>
<reference evidence="1" key="1">
    <citation type="submission" date="2018-07" db="EMBL/GenBank/DDBJ databases">
        <authorList>
            <consortium name="GenomeTrakr network: Whole genome sequencing for foodborne pathogen traceback"/>
        </authorList>
    </citation>
    <scope>NUCLEOTIDE SEQUENCE</scope>
    <source>
        <strain evidence="1">FLUFL-694</strain>
    </source>
</reference>
<dbReference type="InterPro" id="IPR009061">
    <property type="entry name" value="DNA-bd_dom_put_sf"/>
</dbReference>
<dbReference type="AlphaFoldDB" id="A0A5U2WL49"/>
<proteinExistence type="predicted"/>
<dbReference type="Gene3D" id="1.10.10.10">
    <property type="entry name" value="Winged helix-like DNA-binding domain superfamily/Winged helix DNA-binding domain"/>
    <property type="match status" value="1"/>
</dbReference>
<dbReference type="EMBL" id="AAGLCG010000061">
    <property type="protein sequence ID" value="EBP2342092.1"/>
    <property type="molecule type" value="Genomic_DNA"/>
</dbReference>
<dbReference type="SUPFAM" id="SSF46955">
    <property type="entry name" value="Putative DNA-binding domain"/>
    <property type="match status" value="1"/>
</dbReference>
<comment type="caution">
    <text evidence="1">The sequence shown here is derived from an EMBL/GenBank/DDBJ whole genome shotgun (WGS) entry which is preliminary data.</text>
</comment>